<reference evidence="1" key="1">
    <citation type="submission" date="2014-11" db="EMBL/GenBank/DDBJ databases">
        <authorList>
            <person name="Amaro Gonzalez C."/>
        </authorList>
    </citation>
    <scope>NUCLEOTIDE SEQUENCE</scope>
</reference>
<sequence>MPKCKCPTWKTFLHAVVKWTVHEAHCS</sequence>
<proteinExistence type="predicted"/>
<reference evidence="1" key="2">
    <citation type="journal article" date="2015" name="Fish Shellfish Immunol.">
        <title>Early steps in the European eel (Anguilla anguilla)-Vibrio vulnificus interaction in the gills: Role of the RtxA13 toxin.</title>
        <authorList>
            <person name="Callol A."/>
            <person name="Pajuelo D."/>
            <person name="Ebbesson L."/>
            <person name="Teles M."/>
            <person name="MacKenzie S."/>
            <person name="Amaro C."/>
        </authorList>
    </citation>
    <scope>NUCLEOTIDE SEQUENCE</scope>
</reference>
<organism evidence="1">
    <name type="scientific">Anguilla anguilla</name>
    <name type="common">European freshwater eel</name>
    <name type="synonym">Muraena anguilla</name>
    <dbReference type="NCBI Taxonomy" id="7936"/>
    <lineage>
        <taxon>Eukaryota</taxon>
        <taxon>Metazoa</taxon>
        <taxon>Chordata</taxon>
        <taxon>Craniata</taxon>
        <taxon>Vertebrata</taxon>
        <taxon>Euteleostomi</taxon>
        <taxon>Actinopterygii</taxon>
        <taxon>Neopterygii</taxon>
        <taxon>Teleostei</taxon>
        <taxon>Anguilliformes</taxon>
        <taxon>Anguillidae</taxon>
        <taxon>Anguilla</taxon>
    </lineage>
</organism>
<dbReference type="AlphaFoldDB" id="A0A0E9VT94"/>
<name>A0A0E9VT94_ANGAN</name>
<accession>A0A0E9VT94</accession>
<evidence type="ECO:0000313" key="1">
    <source>
        <dbReference type="EMBL" id="JAH81309.1"/>
    </source>
</evidence>
<protein>
    <submittedName>
        <fullName evidence="1">Uncharacterized protein</fullName>
    </submittedName>
</protein>
<dbReference type="EMBL" id="GBXM01027268">
    <property type="protein sequence ID" value="JAH81309.1"/>
    <property type="molecule type" value="Transcribed_RNA"/>
</dbReference>